<evidence type="ECO:0000313" key="6">
    <source>
        <dbReference type="Proteomes" id="UP001220022"/>
    </source>
</evidence>
<feature type="transmembrane region" description="Helical" evidence="3">
    <location>
        <begin position="108"/>
        <end position="127"/>
    </location>
</feature>
<reference evidence="5 6" key="1">
    <citation type="submission" date="2023-03" db="EMBL/GenBank/DDBJ databases">
        <title>Draft genome sequence of type strain Streptomyces ferralitis JCM 14344.</title>
        <authorList>
            <person name="Klaysubun C."/>
            <person name="Duangmal K."/>
        </authorList>
    </citation>
    <scope>NUCLEOTIDE SEQUENCE [LARGE SCALE GENOMIC DNA]</scope>
    <source>
        <strain evidence="5 6">JCM 14344</strain>
    </source>
</reference>
<dbReference type="InterPro" id="IPR050882">
    <property type="entry name" value="Prepilin_peptidase/N-MTase"/>
</dbReference>
<proteinExistence type="inferred from homology"/>
<protein>
    <submittedName>
        <fullName evidence="5">A24 family peptidase</fullName>
    </submittedName>
</protein>
<feature type="transmembrane region" description="Helical" evidence="3">
    <location>
        <begin position="139"/>
        <end position="157"/>
    </location>
</feature>
<dbReference type="PRINTS" id="PR00864">
    <property type="entry name" value="PREPILNPTASE"/>
</dbReference>
<feature type="transmembrane region" description="Helical" evidence="3">
    <location>
        <begin position="210"/>
        <end position="230"/>
    </location>
</feature>
<keyword evidence="3" id="KW-0472">Membrane</keyword>
<dbReference type="RefSeq" id="WP_275822875.1">
    <property type="nucleotide sequence ID" value="NZ_BAAANM010000002.1"/>
</dbReference>
<feature type="domain" description="Prepilin type IV endopeptidase peptidase" evidence="4">
    <location>
        <begin position="92"/>
        <end position="189"/>
    </location>
</feature>
<feature type="transmembrane region" description="Helical" evidence="3">
    <location>
        <begin position="177"/>
        <end position="203"/>
    </location>
</feature>
<dbReference type="InterPro" id="IPR014032">
    <property type="entry name" value="Peptidase_A24A_bac"/>
</dbReference>
<evidence type="ECO:0000256" key="2">
    <source>
        <dbReference type="RuleBase" id="RU003793"/>
    </source>
</evidence>
<dbReference type="PANTHER" id="PTHR30487">
    <property type="entry name" value="TYPE 4 PREPILIN-LIKE PROTEINS LEADER PEPTIDE-PROCESSING ENZYME"/>
    <property type="match status" value="1"/>
</dbReference>
<keyword evidence="3" id="KW-1133">Transmembrane helix</keyword>
<dbReference type="Pfam" id="PF01478">
    <property type="entry name" value="Peptidase_A24"/>
    <property type="match status" value="1"/>
</dbReference>
<evidence type="ECO:0000256" key="1">
    <source>
        <dbReference type="ARBA" id="ARBA00005801"/>
    </source>
</evidence>
<accession>A0ABT5ZCE3</accession>
<sequence>MHALLVVAALWGLVTGLAVPRAAYRLAVEPGEQWRPGERPGWRGWIGPGPGPVSAVRGGWPPVLTAAICAALAQRVGARPELAVWLLLVPPAVLLARVDLAVRRLPDVLTIPAAAGTALLLGAAALLPAHTGSWPRALLGGLALGAGYLVLLLANPSGMGLGDVKLAPTLGLALGWYGWPVLLAGTFLGFALGGVTGLTLLAARRADRRTAIPFGPFMLVGALAGVLLGAR</sequence>
<comment type="similarity">
    <text evidence="1 2">Belongs to the peptidase A24 family.</text>
</comment>
<dbReference type="Gene3D" id="1.20.120.1220">
    <property type="match status" value="1"/>
</dbReference>
<evidence type="ECO:0000256" key="3">
    <source>
        <dbReference type="SAM" id="Phobius"/>
    </source>
</evidence>
<dbReference type="PANTHER" id="PTHR30487:SF0">
    <property type="entry name" value="PREPILIN LEADER PEPTIDASE_N-METHYLTRANSFERASE-RELATED"/>
    <property type="match status" value="1"/>
</dbReference>
<evidence type="ECO:0000313" key="5">
    <source>
        <dbReference type="EMBL" id="MDF2261358.1"/>
    </source>
</evidence>
<organism evidence="5 6">
    <name type="scientific">Streptantibioticus ferralitis</name>
    <dbReference type="NCBI Taxonomy" id="236510"/>
    <lineage>
        <taxon>Bacteria</taxon>
        <taxon>Bacillati</taxon>
        <taxon>Actinomycetota</taxon>
        <taxon>Actinomycetes</taxon>
        <taxon>Kitasatosporales</taxon>
        <taxon>Streptomycetaceae</taxon>
        <taxon>Streptantibioticus</taxon>
    </lineage>
</organism>
<name>A0ABT5ZCE3_9ACTN</name>
<evidence type="ECO:0000259" key="4">
    <source>
        <dbReference type="Pfam" id="PF01478"/>
    </source>
</evidence>
<keyword evidence="3" id="KW-0812">Transmembrane</keyword>
<comment type="caution">
    <text evidence="5">The sequence shown here is derived from an EMBL/GenBank/DDBJ whole genome shotgun (WGS) entry which is preliminary data.</text>
</comment>
<keyword evidence="6" id="KW-1185">Reference proteome</keyword>
<gene>
    <name evidence="5" type="ORF">P2L57_38240</name>
</gene>
<dbReference type="InterPro" id="IPR000045">
    <property type="entry name" value="Prepilin_IV_endopep_pep"/>
</dbReference>
<dbReference type="EMBL" id="JARHTQ010000055">
    <property type="protein sequence ID" value="MDF2261358.1"/>
    <property type="molecule type" value="Genomic_DNA"/>
</dbReference>
<dbReference type="Proteomes" id="UP001220022">
    <property type="component" value="Unassembled WGS sequence"/>
</dbReference>